<feature type="chain" id="PRO_5042372714" description="Secreted protein" evidence="1">
    <location>
        <begin position="26"/>
        <end position="68"/>
    </location>
</feature>
<reference evidence="2" key="3">
    <citation type="journal article" date="2017" name="Nature">
        <title>Genome sequence of the progenitor of the wheat D genome Aegilops tauschii.</title>
        <authorList>
            <person name="Luo M.C."/>
            <person name="Gu Y.Q."/>
            <person name="Puiu D."/>
            <person name="Wang H."/>
            <person name="Twardziok S.O."/>
            <person name="Deal K.R."/>
            <person name="Huo N."/>
            <person name="Zhu T."/>
            <person name="Wang L."/>
            <person name="Wang Y."/>
            <person name="McGuire P.E."/>
            <person name="Liu S."/>
            <person name="Long H."/>
            <person name="Ramasamy R.K."/>
            <person name="Rodriguez J.C."/>
            <person name="Van S.L."/>
            <person name="Yuan L."/>
            <person name="Wang Z."/>
            <person name="Xia Z."/>
            <person name="Xiao L."/>
            <person name="Anderson O.D."/>
            <person name="Ouyang S."/>
            <person name="Liang Y."/>
            <person name="Zimin A.V."/>
            <person name="Pertea G."/>
            <person name="Qi P."/>
            <person name="Bennetzen J.L."/>
            <person name="Dai X."/>
            <person name="Dawson M.W."/>
            <person name="Muller H.G."/>
            <person name="Kugler K."/>
            <person name="Rivarola-Duarte L."/>
            <person name="Spannagl M."/>
            <person name="Mayer K.F.X."/>
            <person name="Lu F.H."/>
            <person name="Bevan M.W."/>
            <person name="Leroy P."/>
            <person name="Li P."/>
            <person name="You F.M."/>
            <person name="Sun Q."/>
            <person name="Liu Z."/>
            <person name="Lyons E."/>
            <person name="Wicker T."/>
            <person name="Salzberg S.L."/>
            <person name="Devos K.M."/>
            <person name="Dvorak J."/>
        </authorList>
    </citation>
    <scope>NUCLEOTIDE SEQUENCE [LARGE SCALE GENOMIC DNA]</scope>
    <source>
        <strain evidence="2">cv. AL8/78</strain>
    </source>
</reference>
<dbReference type="Proteomes" id="UP000015105">
    <property type="component" value="Chromosome 6D"/>
</dbReference>
<protein>
    <recommendedName>
        <fullName evidence="4">Secreted protein</fullName>
    </recommendedName>
</protein>
<evidence type="ECO:0000256" key="1">
    <source>
        <dbReference type="SAM" id="SignalP"/>
    </source>
</evidence>
<sequence>MNHAPRGAQFLLPLHALGLISPIFATLHIMREGGCVHRNTQANQMTRCLEQATHSQLHSLVQCCIKAV</sequence>
<accession>A0A453NGD2</accession>
<organism evidence="2 3">
    <name type="scientific">Aegilops tauschii subsp. strangulata</name>
    <name type="common">Goatgrass</name>
    <dbReference type="NCBI Taxonomy" id="200361"/>
    <lineage>
        <taxon>Eukaryota</taxon>
        <taxon>Viridiplantae</taxon>
        <taxon>Streptophyta</taxon>
        <taxon>Embryophyta</taxon>
        <taxon>Tracheophyta</taxon>
        <taxon>Spermatophyta</taxon>
        <taxon>Magnoliopsida</taxon>
        <taxon>Liliopsida</taxon>
        <taxon>Poales</taxon>
        <taxon>Poaceae</taxon>
        <taxon>BOP clade</taxon>
        <taxon>Pooideae</taxon>
        <taxon>Triticodae</taxon>
        <taxon>Triticeae</taxon>
        <taxon>Triticinae</taxon>
        <taxon>Aegilops</taxon>
    </lineage>
</organism>
<proteinExistence type="predicted"/>
<reference evidence="3" key="1">
    <citation type="journal article" date="2014" name="Science">
        <title>Ancient hybridizations among the ancestral genomes of bread wheat.</title>
        <authorList>
            <consortium name="International Wheat Genome Sequencing Consortium,"/>
            <person name="Marcussen T."/>
            <person name="Sandve S.R."/>
            <person name="Heier L."/>
            <person name="Spannagl M."/>
            <person name="Pfeifer M."/>
            <person name="Jakobsen K.S."/>
            <person name="Wulff B.B."/>
            <person name="Steuernagel B."/>
            <person name="Mayer K.F."/>
            <person name="Olsen O.A."/>
        </authorList>
    </citation>
    <scope>NUCLEOTIDE SEQUENCE [LARGE SCALE GENOMIC DNA]</scope>
    <source>
        <strain evidence="3">cv. AL8/78</strain>
    </source>
</reference>
<evidence type="ECO:0000313" key="2">
    <source>
        <dbReference type="EnsemblPlants" id="AET6Gv20366700.10"/>
    </source>
</evidence>
<reference evidence="2" key="5">
    <citation type="journal article" date="2021" name="G3 (Bethesda)">
        <title>Aegilops tauschii genome assembly Aet v5.0 features greater sequence contiguity and improved annotation.</title>
        <authorList>
            <person name="Wang L."/>
            <person name="Zhu T."/>
            <person name="Rodriguez J.C."/>
            <person name="Deal K.R."/>
            <person name="Dubcovsky J."/>
            <person name="McGuire P.E."/>
            <person name="Lux T."/>
            <person name="Spannagl M."/>
            <person name="Mayer K.F.X."/>
            <person name="Baldrich P."/>
            <person name="Meyers B.C."/>
            <person name="Huo N."/>
            <person name="Gu Y.Q."/>
            <person name="Zhou H."/>
            <person name="Devos K.M."/>
            <person name="Bennetzen J.L."/>
            <person name="Unver T."/>
            <person name="Budak H."/>
            <person name="Gulick P.J."/>
            <person name="Galiba G."/>
            <person name="Kalapos B."/>
            <person name="Nelson D.R."/>
            <person name="Li P."/>
            <person name="You F.M."/>
            <person name="Luo M.C."/>
            <person name="Dvorak J."/>
        </authorList>
    </citation>
    <scope>NUCLEOTIDE SEQUENCE [LARGE SCALE GENOMIC DNA]</scope>
    <source>
        <strain evidence="2">cv. AL8/78</strain>
    </source>
</reference>
<name>A0A453NGD2_AEGTS</name>
<evidence type="ECO:0000313" key="3">
    <source>
        <dbReference type="Proteomes" id="UP000015105"/>
    </source>
</evidence>
<dbReference type="AlphaFoldDB" id="A0A453NGD2"/>
<keyword evidence="3" id="KW-1185">Reference proteome</keyword>
<dbReference type="Gramene" id="AET6Gv20366700.18">
    <property type="protein sequence ID" value="AET6Gv20366700.18"/>
    <property type="gene ID" value="AET6Gv20366700"/>
</dbReference>
<dbReference type="Gramene" id="AET6Gv20366700.10">
    <property type="protein sequence ID" value="AET6Gv20366700.10"/>
    <property type="gene ID" value="AET6Gv20366700"/>
</dbReference>
<dbReference type="EnsemblPlants" id="AET6Gv20366700.10">
    <property type="protein sequence ID" value="AET6Gv20366700.10"/>
    <property type="gene ID" value="AET6Gv20366700"/>
</dbReference>
<reference evidence="3" key="2">
    <citation type="journal article" date="2017" name="Nat. Plants">
        <title>The Aegilops tauschii genome reveals multiple impacts of transposons.</title>
        <authorList>
            <person name="Zhao G."/>
            <person name="Zou C."/>
            <person name="Li K."/>
            <person name="Wang K."/>
            <person name="Li T."/>
            <person name="Gao L."/>
            <person name="Zhang X."/>
            <person name="Wang H."/>
            <person name="Yang Z."/>
            <person name="Liu X."/>
            <person name="Jiang W."/>
            <person name="Mao L."/>
            <person name="Kong X."/>
            <person name="Jiao Y."/>
            <person name="Jia J."/>
        </authorList>
    </citation>
    <scope>NUCLEOTIDE SEQUENCE [LARGE SCALE GENOMIC DNA]</scope>
    <source>
        <strain evidence="3">cv. AL8/78</strain>
    </source>
</reference>
<feature type="signal peptide" evidence="1">
    <location>
        <begin position="1"/>
        <end position="25"/>
    </location>
</feature>
<reference evidence="2" key="4">
    <citation type="submission" date="2019-03" db="UniProtKB">
        <authorList>
            <consortium name="EnsemblPlants"/>
        </authorList>
    </citation>
    <scope>IDENTIFICATION</scope>
</reference>
<dbReference type="EnsemblPlants" id="AET6Gv20366700.18">
    <property type="protein sequence ID" value="AET6Gv20366700.18"/>
    <property type="gene ID" value="AET6Gv20366700"/>
</dbReference>
<evidence type="ECO:0008006" key="4">
    <source>
        <dbReference type="Google" id="ProtNLM"/>
    </source>
</evidence>
<keyword evidence="1" id="KW-0732">Signal</keyword>